<dbReference type="GO" id="GO:0000329">
    <property type="term" value="C:fungal-type vacuole membrane"/>
    <property type="evidence" value="ECO:0007669"/>
    <property type="project" value="TreeGrafter"/>
</dbReference>
<feature type="transmembrane region" description="Helical" evidence="10">
    <location>
        <begin position="309"/>
        <end position="331"/>
    </location>
</feature>
<feature type="transmembrane region" description="Helical" evidence="10">
    <location>
        <begin position="514"/>
        <end position="530"/>
    </location>
</feature>
<dbReference type="GeneID" id="59325453"/>
<evidence type="ECO:0000256" key="5">
    <source>
        <dbReference type="ARBA" id="ARBA00022692"/>
    </source>
</evidence>
<dbReference type="OrthoDB" id="2116389at2759"/>
<dbReference type="Gene3D" id="1.10.4160.10">
    <property type="entry name" value="Hydantoin permease"/>
    <property type="match status" value="1"/>
</dbReference>
<feature type="transmembrane region" description="Helical" evidence="10">
    <location>
        <begin position="240"/>
        <end position="259"/>
    </location>
</feature>
<dbReference type="PANTHER" id="PTHR31806">
    <property type="entry name" value="PURINE-CYTOSINE PERMEASE FCY2-RELATED"/>
    <property type="match status" value="1"/>
</dbReference>
<dbReference type="InterPro" id="IPR012681">
    <property type="entry name" value="NCS1"/>
</dbReference>
<dbReference type="EMBL" id="CP059248">
    <property type="protein sequence ID" value="QLL32317.1"/>
    <property type="molecule type" value="Genomic_DNA"/>
</dbReference>
<dbReference type="CDD" id="cd11484">
    <property type="entry name" value="SLC-NCS1sbd_CobB-like"/>
    <property type="match status" value="1"/>
</dbReference>
<keyword evidence="12" id="KW-1185">Reference proteome</keyword>
<evidence type="ECO:0000256" key="9">
    <source>
        <dbReference type="SAM" id="MobiDB-lite"/>
    </source>
</evidence>
<dbReference type="PIRSF" id="PIRSF002744">
    <property type="entry name" value="Pur-cyt_permease"/>
    <property type="match status" value="1"/>
</dbReference>
<dbReference type="InterPro" id="IPR001248">
    <property type="entry name" value="Pur-cyt_permease"/>
</dbReference>
<evidence type="ECO:0000256" key="1">
    <source>
        <dbReference type="ARBA" id="ARBA00004141"/>
    </source>
</evidence>
<evidence type="ECO:0000256" key="2">
    <source>
        <dbReference type="ARBA" id="ARBA00008974"/>
    </source>
</evidence>
<dbReference type="RefSeq" id="XP_037138992.1">
    <property type="nucleotide sequence ID" value="XM_037283096.1"/>
</dbReference>
<evidence type="ECO:0000256" key="4">
    <source>
        <dbReference type="ARBA" id="ARBA00022553"/>
    </source>
</evidence>
<dbReference type="KEGG" id="tgb:HG536_0C04860"/>
<evidence type="ECO:0000313" key="11">
    <source>
        <dbReference type="EMBL" id="QLL32317.1"/>
    </source>
</evidence>
<evidence type="ECO:0000313" key="12">
    <source>
        <dbReference type="Proteomes" id="UP000515788"/>
    </source>
</evidence>
<dbReference type="Proteomes" id="UP000515788">
    <property type="component" value="Chromosome 3"/>
</dbReference>
<feature type="transmembrane region" description="Helical" evidence="10">
    <location>
        <begin position="103"/>
        <end position="124"/>
    </location>
</feature>
<comment type="subcellular location">
    <subcellularLocation>
        <location evidence="1">Membrane</location>
        <topology evidence="1">Multi-pass membrane protein</topology>
    </subcellularLocation>
</comment>
<feature type="transmembrane region" description="Helical" evidence="10">
    <location>
        <begin position="404"/>
        <end position="424"/>
    </location>
</feature>
<feature type="transmembrane region" description="Helical" evidence="10">
    <location>
        <begin position="130"/>
        <end position="152"/>
    </location>
</feature>
<feature type="transmembrane region" description="Helical" evidence="10">
    <location>
        <begin position="164"/>
        <end position="188"/>
    </location>
</feature>
<evidence type="ECO:0000256" key="7">
    <source>
        <dbReference type="ARBA" id="ARBA00023136"/>
    </source>
</evidence>
<keyword evidence="6 10" id="KW-1133">Transmembrane helix</keyword>
<comment type="similarity">
    <text evidence="2 8">Belongs to the purine-cytosine permease (2.A.39) family.</text>
</comment>
<sequence length="540" mass="59097">MYSQKEYSDGQDVEEGLSHSQSSSFNIAGNPVAMEKKSALAKTYIEDNESEEDQYVGGITEETKLSFWDRLGAKLNAETKGIEAITDEEKTDDSVINAASMWFSANMVIAAYALGTLGPLVFSLNFGTSVLVIVFFNFLGLLSVAFFSVFGAEFGLRQMILSRFLLGNLTARVFALINVVACVGWSVVNTIASAQLLNMVNPDGNRCPPWAGILVITGCTVMISFFGYRTIHAYEKWSWVPNFAVFLVIIACLAKNGSFSNGEWTSGPTTAGSVLSFGSAIYGFATGWTTYAADYTVYMPRNTNKYKIFFSLVVGLATPLFFTMILGAASARATLNNPAWLEYYNSNSVGGMTFAILVPDSLHGFGQFCCVVLAMSTVANNIPNMYTMALSAQALWEPLAKIPRIIWTLVGNGASLAIAIPAFYKFESFMQNFMDSIGYYLSIYSAISLSEHFIYRRGFQGYNINDWNRWDKLPVGIAGCSALFVGAVGVAVGMSQSYWTGEIGRRIGEYGGDIGFELGAGFAFIVYNIIRPLELKYMGR</sequence>
<dbReference type="PANTHER" id="PTHR31806:SF1">
    <property type="entry name" value="PURINE-CYTOSINE PERMEASE FCY2-RELATED"/>
    <property type="match status" value="1"/>
</dbReference>
<evidence type="ECO:0008006" key="13">
    <source>
        <dbReference type="Google" id="ProtNLM"/>
    </source>
</evidence>
<evidence type="ECO:0000256" key="8">
    <source>
        <dbReference type="PIRNR" id="PIRNR002744"/>
    </source>
</evidence>
<dbReference type="InterPro" id="IPR026030">
    <property type="entry name" value="Pur-cyt_permease_Fcy2/21/22"/>
</dbReference>
<dbReference type="GO" id="GO:0005886">
    <property type="term" value="C:plasma membrane"/>
    <property type="evidence" value="ECO:0007669"/>
    <property type="project" value="TreeGrafter"/>
</dbReference>
<dbReference type="GO" id="GO:0015856">
    <property type="term" value="P:cytosine transport"/>
    <property type="evidence" value="ECO:0007669"/>
    <property type="project" value="UniProtKB-ARBA"/>
</dbReference>
<dbReference type="Pfam" id="PF02133">
    <property type="entry name" value="Transp_cyt_pur"/>
    <property type="match status" value="1"/>
</dbReference>
<dbReference type="NCBIfam" id="TIGR00800">
    <property type="entry name" value="ncs1"/>
    <property type="match status" value="1"/>
</dbReference>
<dbReference type="FunFam" id="1.10.4160.10:FF:000002">
    <property type="entry name" value="Purine-cytosine permease fcyB"/>
    <property type="match status" value="1"/>
</dbReference>
<evidence type="ECO:0000256" key="10">
    <source>
        <dbReference type="SAM" id="Phobius"/>
    </source>
</evidence>
<feature type="transmembrane region" description="Helical" evidence="10">
    <location>
        <begin position="475"/>
        <end position="494"/>
    </location>
</feature>
<reference evidence="11 12" key="1">
    <citation type="submission" date="2020-06" db="EMBL/GenBank/DDBJ databases">
        <title>The yeast mating-type switching endonuclease HO is a domesticated member of an unorthodox homing genetic element family.</title>
        <authorList>
            <person name="Coughlan A.Y."/>
            <person name="Lombardi L."/>
            <person name="Braun-Galleani S."/>
            <person name="Martos A.R."/>
            <person name="Galeote V."/>
            <person name="Bigey F."/>
            <person name="Dequin S."/>
            <person name="Byrne K.P."/>
            <person name="Wolfe K.H."/>
        </authorList>
    </citation>
    <scope>NUCLEOTIDE SEQUENCE [LARGE SCALE GENOMIC DNA]</scope>
    <source>
        <strain evidence="11 12">CBS764</strain>
    </source>
</reference>
<feature type="region of interest" description="Disordered" evidence="9">
    <location>
        <begin position="1"/>
        <end position="24"/>
    </location>
</feature>
<gene>
    <name evidence="11" type="ORF">HG536_0C04860</name>
</gene>
<proteinExistence type="inferred from homology"/>
<name>A0A7G3ZFN1_9SACH</name>
<feature type="transmembrane region" description="Helical" evidence="10">
    <location>
        <begin position="364"/>
        <end position="383"/>
    </location>
</feature>
<dbReference type="GO" id="GO:0015205">
    <property type="term" value="F:nucleobase transmembrane transporter activity"/>
    <property type="evidence" value="ECO:0007669"/>
    <property type="project" value="TreeGrafter"/>
</dbReference>
<accession>A0A7G3ZFN1</accession>
<protein>
    <recommendedName>
        <fullName evidence="13">Purine-cytosine permease</fullName>
    </recommendedName>
</protein>
<keyword evidence="4" id="KW-0597">Phosphoprotein</keyword>
<feature type="transmembrane region" description="Helical" evidence="10">
    <location>
        <begin position="208"/>
        <end position="228"/>
    </location>
</feature>
<feature type="transmembrane region" description="Helical" evidence="10">
    <location>
        <begin position="436"/>
        <end position="455"/>
    </location>
</feature>
<evidence type="ECO:0000256" key="3">
    <source>
        <dbReference type="ARBA" id="ARBA00022448"/>
    </source>
</evidence>
<keyword evidence="5 10" id="KW-0812">Transmembrane</keyword>
<keyword evidence="7 8" id="KW-0472">Membrane</keyword>
<dbReference type="AlphaFoldDB" id="A0A7G3ZFN1"/>
<organism evidence="11 12">
    <name type="scientific">Torulaspora globosa</name>
    <dbReference type="NCBI Taxonomy" id="48254"/>
    <lineage>
        <taxon>Eukaryota</taxon>
        <taxon>Fungi</taxon>
        <taxon>Dikarya</taxon>
        <taxon>Ascomycota</taxon>
        <taxon>Saccharomycotina</taxon>
        <taxon>Saccharomycetes</taxon>
        <taxon>Saccharomycetales</taxon>
        <taxon>Saccharomycetaceae</taxon>
        <taxon>Torulaspora</taxon>
    </lineage>
</organism>
<evidence type="ECO:0000256" key="6">
    <source>
        <dbReference type="ARBA" id="ARBA00022989"/>
    </source>
</evidence>
<keyword evidence="3 8" id="KW-0813">Transport</keyword>